<dbReference type="AlphaFoldDB" id="A0A367WRX0"/>
<evidence type="ECO:0000259" key="2">
    <source>
        <dbReference type="Pfam" id="PF25181"/>
    </source>
</evidence>
<dbReference type="InterPro" id="IPR057447">
    <property type="entry name" value="Bbp19-like_phage"/>
</dbReference>
<evidence type="ECO:0000256" key="1">
    <source>
        <dbReference type="SAM" id="MobiDB-lite"/>
    </source>
</evidence>
<proteinExistence type="predicted"/>
<feature type="domain" description="Bbp19-like phage" evidence="2">
    <location>
        <begin position="116"/>
        <end position="159"/>
    </location>
</feature>
<organism evidence="3 4">
    <name type="scientific">Thalassospira profundimaris</name>
    <dbReference type="NCBI Taxonomy" id="502049"/>
    <lineage>
        <taxon>Bacteria</taxon>
        <taxon>Pseudomonadati</taxon>
        <taxon>Pseudomonadota</taxon>
        <taxon>Alphaproteobacteria</taxon>
        <taxon>Rhodospirillales</taxon>
        <taxon>Thalassospiraceae</taxon>
        <taxon>Thalassospira</taxon>
    </lineage>
</organism>
<feature type="region of interest" description="Disordered" evidence="1">
    <location>
        <begin position="68"/>
        <end position="87"/>
    </location>
</feature>
<evidence type="ECO:0000313" key="3">
    <source>
        <dbReference type="EMBL" id="RCK44216.1"/>
    </source>
</evidence>
<protein>
    <recommendedName>
        <fullName evidence="2">Bbp19-like phage domain-containing protein</fullName>
    </recommendedName>
</protein>
<dbReference type="Proteomes" id="UP000252517">
    <property type="component" value="Unassembled WGS sequence"/>
</dbReference>
<sequence length="169" mass="18164">MRRSVVKAMKKTGDLMANSTETDVLRWGQDNGQAHDAYDRTGGRAKGDNAAENGAGWDWFEGTSFFDTRNAGDKGETGTGAEMGDGMRASAMSPERQARDRARQDLVWQRVLGAAGGADGAEICAQLRAMTLERTLGPNAGMAAIWMLEGQRALVLQMLRRASVGAQGR</sequence>
<gene>
    <name evidence="3" type="ORF">TH25_20145</name>
</gene>
<name>A0A367WRX0_9PROT</name>
<evidence type="ECO:0000313" key="4">
    <source>
        <dbReference type="Proteomes" id="UP000252517"/>
    </source>
</evidence>
<dbReference type="EMBL" id="JPWH01000021">
    <property type="protein sequence ID" value="RCK44216.1"/>
    <property type="molecule type" value="Genomic_DNA"/>
</dbReference>
<reference evidence="3 4" key="1">
    <citation type="submission" date="2014-07" db="EMBL/GenBank/DDBJ databases">
        <title>Draft genome sequence of Thalassospira profundimaris S25-3-2.</title>
        <authorList>
            <person name="Lai Q."/>
            <person name="Shao Z."/>
        </authorList>
    </citation>
    <scope>NUCLEOTIDE SEQUENCE [LARGE SCALE GENOMIC DNA]</scope>
    <source>
        <strain evidence="3 4">S25-3-2</strain>
    </source>
</reference>
<accession>A0A367WRX0</accession>
<dbReference type="Pfam" id="PF25181">
    <property type="entry name" value="Phage_Bbp19"/>
    <property type="match status" value="1"/>
</dbReference>
<comment type="caution">
    <text evidence="3">The sequence shown here is derived from an EMBL/GenBank/DDBJ whole genome shotgun (WGS) entry which is preliminary data.</text>
</comment>